<protein>
    <recommendedName>
        <fullName evidence="3">Helix-turn-helix domain-containing protein</fullName>
    </recommendedName>
</protein>
<dbReference type="Proteomes" id="UP000014539">
    <property type="component" value="Unassembled WGS sequence"/>
</dbReference>
<dbReference type="AlphaFoldDB" id="S3XRW2"/>
<evidence type="ECO:0000313" key="1">
    <source>
        <dbReference type="EMBL" id="EPH08078.1"/>
    </source>
</evidence>
<keyword evidence="2" id="KW-1185">Reference proteome</keyword>
<accession>S3XRW2</accession>
<name>S3XRW2_9BACT</name>
<dbReference type="PATRIC" id="fig|883165.3.peg.1349"/>
<dbReference type="EMBL" id="AGYD01000011">
    <property type="protein sequence ID" value="EPH08078.1"/>
    <property type="molecule type" value="Genomic_DNA"/>
</dbReference>
<dbReference type="RefSeq" id="WP_016647188.1">
    <property type="nucleotide sequence ID" value="NZ_KE340327.1"/>
</dbReference>
<comment type="caution">
    <text evidence="1">The sequence shown here is derived from an EMBL/GenBank/DDBJ whole genome shotgun (WGS) entry which is preliminary data.</text>
</comment>
<organism evidence="1 2">
    <name type="scientific">Campylobacter ureolyticus ACS-301-V-Sch3b</name>
    <dbReference type="NCBI Taxonomy" id="883165"/>
    <lineage>
        <taxon>Bacteria</taxon>
        <taxon>Pseudomonadati</taxon>
        <taxon>Campylobacterota</taxon>
        <taxon>Epsilonproteobacteria</taxon>
        <taxon>Campylobacterales</taxon>
        <taxon>Campylobacteraceae</taxon>
        <taxon>Campylobacter</taxon>
    </lineage>
</organism>
<evidence type="ECO:0000313" key="2">
    <source>
        <dbReference type="Proteomes" id="UP000014539"/>
    </source>
</evidence>
<evidence type="ECO:0008006" key="3">
    <source>
        <dbReference type="Google" id="ProtNLM"/>
    </source>
</evidence>
<reference evidence="1 2" key="1">
    <citation type="submission" date="2013-06" db="EMBL/GenBank/DDBJ databases">
        <title>The Genome Sequence of Campylobacter ureolyticus ACS-301-V-SCH3B.</title>
        <authorList>
            <consortium name="The Broad Institute Genomics Platform"/>
            <person name="Earl A."/>
            <person name="Ward D."/>
            <person name="Feldgarden M."/>
            <person name="Gevers D."/>
            <person name="Saerens B."/>
            <person name="Vaneechoutte M."/>
            <person name="Walker B."/>
            <person name="Young S."/>
            <person name="Zeng Q."/>
            <person name="Gargeya S."/>
            <person name="Fitzgerald M."/>
            <person name="Haas B."/>
            <person name="Abouelleil A."/>
            <person name="Allen A.W."/>
            <person name="Alvarado L."/>
            <person name="Arachchi H.M."/>
            <person name="Berlin A.M."/>
            <person name="Chapman S.B."/>
            <person name="Gainer-Dewar J."/>
            <person name="Goldberg J."/>
            <person name="Griggs A."/>
            <person name="Gujja S."/>
            <person name="Hansen M."/>
            <person name="Howarth C."/>
            <person name="Imamovic A."/>
            <person name="Ireland A."/>
            <person name="Larimer J."/>
            <person name="McCowan C."/>
            <person name="Murphy C."/>
            <person name="Pearson M."/>
            <person name="Poon T.W."/>
            <person name="Priest M."/>
            <person name="Roberts A."/>
            <person name="Saif S."/>
            <person name="Shea T."/>
            <person name="Sisk P."/>
            <person name="Sykes S."/>
            <person name="Wortman J."/>
            <person name="Nusbaum C."/>
            <person name="Birren B."/>
        </authorList>
    </citation>
    <scope>NUCLEOTIDE SEQUENCE [LARGE SCALE GENOMIC DNA]</scope>
    <source>
        <strain evidence="1 2">ACS-301-V-Sch3b</strain>
    </source>
</reference>
<sequence length="84" mass="9736">MQELTTLPSKESLGTEWLTPAELEKELGLAISYQEKLRMRKTQLNSKNPLPFVKIGKKILYNKDQIHSWLLSHQKSKAISKDEK</sequence>
<proteinExistence type="predicted"/>
<gene>
    <name evidence="1" type="ORF">HMPREF9309_01333</name>
</gene>
<dbReference type="HOGENOM" id="CLU_2521393_0_0_7"/>